<dbReference type="Proteomes" id="UP000664144">
    <property type="component" value="Unassembled WGS sequence"/>
</dbReference>
<dbReference type="AlphaFoldDB" id="A0A939EXE7"/>
<organism evidence="2 3">
    <name type="scientific">Hymenobacter telluris</name>
    <dbReference type="NCBI Taxonomy" id="2816474"/>
    <lineage>
        <taxon>Bacteria</taxon>
        <taxon>Pseudomonadati</taxon>
        <taxon>Bacteroidota</taxon>
        <taxon>Cytophagia</taxon>
        <taxon>Cytophagales</taxon>
        <taxon>Hymenobacteraceae</taxon>
        <taxon>Hymenobacter</taxon>
    </lineage>
</organism>
<evidence type="ECO:0000256" key="1">
    <source>
        <dbReference type="SAM" id="Phobius"/>
    </source>
</evidence>
<accession>A0A939EXE7</accession>
<dbReference type="EMBL" id="JAFLQZ010000008">
    <property type="protein sequence ID" value="MBO0358906.1"/>
    <property type="molecule type" value="Genomic_DNA"/>
</dbReference>
<feature type="transmembrane region" description="Helical" evidence="1">
    <location>
        <begin position="106"/>
        <end position="123"/>
    </location>
</feature>
<proteinExistence type="predicted"/>
<dbReference type="RefSeq" id="WP_206984837.1">
    <property type="nucleotide sequence ID" value="NZ_JAFLQZ010000008.1"/>
</dbReference>
<name>A0A939EXE7_9BACT</name>
<feature type="transmembrane region" description="Helical" evidence="1">
    <location>
        <begin position="76"/>
        <end position="94"/>
    </location>
</feature>
<dbReference type="PROSITE" id="PS51257">
    <property type="entry name" value="PROKAR_LIPOPROTEIN"/>
    <property type="match status" value="1"/>
</dbReference>
<reference evidence="2" key="1">
    <citation type="submission" date="2021-03" db="EMBL/GenBank/DDBJ databases">
        <authorList>
            <person name="Kim M.K."/>
        </authorList>
    </citation>
    <scope>NUCLEOTIDE SEQUENCE</scope>
    <source>
        <strain evidence="2">BT186</strain>
    </source>
</reference>
<feature type="transmembrane region" description="Helical" evidence="1">
    <location>
        <begin position="12"/>
        <end position="31"/>
    </location>
</feature>
<feature type="transmembrane region" description="Helical" evidence="1">
    <location>
        <begin position="326"/>
        <end position="344"/>
    </location>
</feature>
<feature type="transmembrane region" description="Helical" evidence="1">
    <location>
        <begin position="380"/>
        <end position="397"/>
    </location>
</feature>
<sequence>MGKINKIKITLVWVLPAVLLIATWVIYGCYYESNDDVAISQVIRGETAIAPVYSLHLYFHGFSAILASLYQIMPSFPWYGILLYLLLYSSLILVHQILYEALEYKMSLTHLCLCLVLLYWFTWQETALLMNYTRIPILLSGVGILYATKQRTCLRSFSIGVAVAFLGWCIRPSTALLGLLVAAPGAWWLARYKALLPVIGTGVLMLTAIWVLSVTYSPEENRYRHIDIGNAYYLDYGLYQHKRNTTEDNLGIKSVDNWAFGDSTVVNEKLFNEKFYFDKYLFLRQTAPDKVISSYRLLRRYCLHLVLFPVIVSILVFTRIDAKAKEFLLTQVGFALLLLSLSAVFKLPLRLASPLCSLWVLCVLLYIVNYSPWLFKLKSVWQWGLCIAVLSYAPVVWQQSREYRQKRLENEAYLRQVYLVAKHRTLVSGGIERAYQYLSPFSTYELSDLPVLTLMGWLTLEPSLSDLRQHMTGTRDFENSILRLANKPNTLWIMHEPFASFIESYTQMHRPTAKNALSLELKRSLSTNPQFAKVYSGKVINK</sequence>
<comment type="caution">
    <text evidence="2">The sequence shown here is derived from an EMBL/GenBank/DDBJ whole genome shotgun (WGS) entry which is preliminary data.</text>
</comment>
<feature type="transmembrane region" description="Helical" evidence="1">
    <location>
        <begin position="52"/>
        <end position="70"/>
    </location>
</feature>
<feature type="transmembrane region" description="Helical" evidence="1">
    <location>
        <begin position="159"/>
        <end position="182"/>
    </location>
</feature>
<protein>
    <submittedName>
        <fullName evidence="2">Uncharacterized protein</fullName>
    </submittedName>
</protein>
<keyword evidence="1" id="KW-0812">Transmembrane</keyword>
<keyword evidence="3" id="KW-1185">Reference proteome</keyword>
<keyword evidence="1" id="KW-0472">Membrane</keyword>
<feature type="transmembrane region" description="Helical" evidence="1">
    <location>
        <begin position="194"/>
        <end position="216"/>
    </location>
</feature>
<keyword evidence="1" id="KW-1133">Transmembrane helix</keyword>
<evidence type="ECO:0000313" key="2">
    <source>
        <dbReference type="EMBL" id="MBO0358906.1"/>
    </source>
</evidence>
<feature type="transmembrane region" description="Helical" evidence="1">
    <location>
        <begin position="351"/>
        <end position="368"/>
    </location>
</feature>
<feature type="transmembrane region" description="Helical" evidence="1">
    <location>
        <begin position="301"/>
        <end position="320"/>
    </location>
</feature>
<evidence type="ECO:0000313" key="3">
    <source>
        <dbReference type="Proteomes" id="UP000664144"/>
    </source>
</evidence>
<gene>
    <name evidence="2" type="ORF">J0X19_13190</name>
</gene>